<comment type="caution">
    <text evidence="1">The sequence shown here is derived from an EMBL/GenBank/DDBJ whole genome shotgun (WGS) entry which is preliminary data.</text>
</comment>
<dbReference type="EMBL" id="JACSQG010000014">
    <property type="protein sequence ID" value="MBD7978889.1"/>
    <property type="molecule type" value="Genomic_DNA"/>
</dbReference>
<dbReference type="InterPro" id="IPR021352">
    <property type="entry name" value="DUF2971"/>
</dbReference>
<organism evidence="1 2">
    <name type="scientific">Serpens gallinarum</name>
    <dbReference type="NCBI Taxonomy" id="2763075"/>
    <lineage>
        <taxon>Bacteria</taxon>
        <taxon>Pseudomonadati</taxon>
        <taxon>Pseudomonadota</taxon>
        <taxon>Gammaproteobacteria</taxon>
        <taxon>Pseudomonadales</taxon>
        <taxon>Pseudomonadaceae</taxon>
        <taxon>Pseudomonas</taxon>
    </lineage>
</organism>
<dbReference type="Pfam" id="PF11185">
    <property type="entry name" value="DUF2971"/>
    <property type="match status" value="1"/>
</dbReference>
<dbReference type="RefSeq" id="WP_251837676.1">
    <property type="nucleotide sequence ID" value="NZ_JACSQG010000014.1"/>
</dbReference>
<evidence type="ECO:0000313" key="2">
    <source>
        <dbReference type="Proteomes" id="UP000611945"/>
    </source>
</evidence>
<keyword evidence="2" id="KW-1185">Reference proteome</keyword>
<accession>A0ABR8TTF7</accession>
<name>A0ABR8TTF7_9PSED</name>
<sequence>MIKKSSFYKYKSLNDLEFLLDALLRQRFYAANYSDINDPMEGSIKIESECSRDLEFAWEGYIKRIGVVCFTKDPDASLMWSHYADGRKGCVIGFELIDNQPFSKVSYMNKPKLRVDNFSMEMALEQLKFKAKHWSYENEYRCLVIDRKFLPVNIVSVTFGSRADSSKVDLIEHIITQCNPSIRVLREAPSGAVVKPKILMGKAGVFQRASDEAVCEKCLNKEINQNFYHEKYRKL</sequence>
<protein>
    <submittedName>
        <fullName evidence="1">DUF2971 domain-containing protein</fullName>
    </submittedName>
</protein>
<dbReference type="Proteomes" id="UP000611945">
    <property type="component" value="Unassembled WGS sequence"/>
</dbReference>
<gene>
    <name evidence="1" type="ORF">H9642_17035</name>
</gene>
<evidence type="ECO:0000313" key="1">
    <source>
        <dbReference type="EMBL" id="MBD7978889.1"/>
    </source>
</evidence>
<reference evidence="1 2" key="1">
    <citation type="submission" date="2020-08" db="EMBL/GenBank/DDBJ databases">
        <title>A Genomic Blueprint of the Chicken Gut Microbiome.</title>
        <authorList>
            <person name="Gilroy R."/>
            <person name="Ravi A."/>
            <person name="Getino M."/>
            <person name="Pursley I."/>
            <person name="Horton D.L."/>
            <person name="Alikhan N.-F."/>
            <person name="Baker D."/>
            <person name="Gharbi K."/>
            <person name="Hall N."/>
            <person name="Watson M."/>
            <person name="Adriaenssens E.M."/>
            <person name="Foster-Nyarko E."/>
            <person name="Jarju S."/>
            <person name="Secka A."/>
            <person name="Antonio M."/>
            <person name="Oren A."/>
            <person name="Chaudhuri R."/>
            <person name="La Ragione R.M."/>
            <person name="Hildebrand F."/>
            <person name="Pallen M.J."/>
        </authorList>
    </citation>
    <scope>NUCLEOTIDE SEQUENCE [LARGE SCALE GENOMIC DNA]</scope>
    <source>
        <strain evidence="1 2">Sa2CUA2</strain>
    </source>
</reference>
<proteinExistence type="predicted"/>